<dbReference type="EMBL" id="NBSH01000014">
    <property type="protein sequence ID" value="ORX34343.1"/>
    <property type="molecule type" value="Genomic_DNA"/>
</dbReference>
<evidence type="ECO:0000313" key="13">
    <source>
        <dbReference type="Proteomes" id="UP000193218"/>
    </source>
</evidence>
<feature type="region of interest" description="Disordered" evidence="10">
    <location>
        <begin position="164"/>
        <end position="217"/>
    </location>
</feature>
<comment type="similarity">
    <text evidence="9">Belongs to the MDM12 family.</text>
</comment>
<dbReference type="OrthoDB" id="3356905at2759"/>
<dbReference type="HAMAP" id="MF_03104">
    <property type="entry name" value="Mdm12"/>
    <property type="match status" value="1"/>
</dbReference>
<dbReference type="Pfam" id="PF26544">
    <property type="entry name" value="Mdm12"/>
    <property type="match status" value="2"/>
</dbReference>
<name>A0A1Y1U8J5_9TREE</name>
<dbReference type="InParanoid" id="A0A1Y1U8J5"/>
<dbReference type="GO" id="GO:0032865">
    <property type="term" value="C:ERMES complex"/>
    <property type="evidence" value="ECO:0007669"/>
    <property type="project" value="UniProtKB-UniRule"/>
</dbReference>
<dbReference type="GO" id="GO:0045040">
    <property type="term" value="P:protein insertion into mitochondrial outer membrane"/>
    <property type="evidence" value="ECO:0007669"/>
    <property type="project" value="UniProtKB-UniRule"/>
</dbReference>
<keyword evidence="6" id="KW-0446">Lipid-binding</keyword>
<dbReference type="AlphaFoldDB" id="A0A1Y1U8J5"/>
<evidence type="ECO:0000256" key="8">
    <source>
        <dbReference type="ARBA" id="ARBA00023136"/>
    </source>
</evidence>
<dbReference type="Proteomes" id="UP000193218">
    <property type="component" value="Unassembled WGS sequence"/>
</dbReference>
<evidence type="ECO:0000259" key="11">
    <source>
        <dbReference type="PROSITE" id="PS51847"/>
    </source>
</evidence>
<dbReference type="GO" id="GO:0015914">
    <property type="term" value="P:phospholipid transport"/>
    <property type="evidence" value="ECO:0007669"/>
    <property type="project" value="TreeGrafter"/>
</dbReference>
<sequence length="347" mass="37554">MSLDIDWQLLLSPDCSLAEKLIDILNDHLISASRPSFIGPIQVTNFAFGSAGPDLEIRDIRDVWRAFEEADDAGDQDQASLHRKTPPVSQLDDEAYDIISANDARDYFSEDDGTGLDDTSIYSGLASPRQSVGAVGIGIGSSALHFGMGRDYASAIMSSLPAQQNPSLFSQPHLRPRRGPRGLSVPSMVQHAVPPSSGNSPSKRSGGTSASPKSPLPSVQLHFRLSHRSNLTLTLLTSLSINYPAPSFMSLPLRLTVTGLELNADIVLAYSSDRNRVYVTLVDEDEAAINLPLGERLLPSLSIESEIGHTDAHVLRNVGKVEKFIADVIRKTLVEELAFPSFQTIAL</sequence>
<keyword evidence="2" id="KW-0813">Transport</keyword>
<dbReference type="PANTHER" id="PTHR28204">
    <property type="entry name" value="MITOCHONDRIAL DISTRIBUTION AND MORPHOLOGY PROTEIN 12"/>
    <property type="match status" value="1"/>
</dbReference>
<dbReference type="CDD" id="cd21672">
    <property type="entry name" value="SMP_Mdm12"/>
    <property type="match status" value="1"/>
</dbReference>
<dbReference type="InterPro" id="IPR031468">
    <property type="entry name" value="SMP_LBD"/>
</dbReference>
<comment type="caution">
    <text evidence="12">The sequence shown here is derived from an EMBL/GenBank/DDBJ whole genome shotgun (WGS) entry which is preliminary data.</text>
</comment>
<dbReference type="GO" id="GO:0005789">
    <property type="term" value="C:endoplasmic reticulum membrane"/>
    <property type="evidence" value="ECO:0007669"/>
    <property type="project" value="UniProtKB-SubCell"/>
</dbReference>
<keyword evidence="3 9" id="KW-1000">Mitochondrion outer membrane</keyword>
<keyword evidence="13" id="KW-1185">Reference proteome</keyword>
<gene>
    <name evidence="9" type="primary">MDM12</name>
    <name evidence="12" type="ORF">BD324DRAFT_635454</name>
</gene>
<dbReference type="InterPro" id="IPR027532">
    <property type="entry name" value="Mdm12"/>
</dbReference>
<keyword evidence="4 9" id="KW-0256">Endoplasmic reticulum</keyword>
<keyword evidence="5" id="KW-0445">Lipid transport</keyword>
<evidence type="ECO:0000256" key="3">
    <source>
        <dbReference type="ARBA" id="ARBA00022787"/>
    </source>
</evidence>
<feature type="domain" description="SMP-LTD" evidence="11">
    <location>
        <begin position="1"/>
        <end position="347"/>
    </location>
</feature>
<evidence type="ECO:0000256" key="2">
    <source>
        <dbReference type="ARBA" id="ARBA00022448"/>
    </source>
</evidence>
<comment type="subunit">
    <text evidence="9">Component of the ER-mitochondria encounter structure (ERMES) or MDM complex, composed of MMM1, MDM10, MDM12 and MDM34. A MMM1 homodimer associates with one molecule of MDM12 on each side in a pairwise head-to-tail manner, and the SMP-LTD domains of MMM1 and MDM12 generate a continuous hydrophobic tunnel for phospholipid trafficking.</text>
</comment>
<evidence type="ECO:0000256" key="9">
    <source>
        <dbReference type="HAMAP-Rule" id="MF_03104"/>
    </source>
</evidence>
<dbReference type="PANTHER" id="PTHR28204:SF1">
    <property type="entry name" value="MITOCHONDRIAL DISTRIBUTION AND MORPHOLOGY PROTEIN 12"/>
    <property type="match status" value="1"/>
</dbReference>
<dbReference type="PROSITE" id="PS51847">
    <property type="entry name" value="SMP"/>
    <property type="match status" value="1"/>
</dbReference>
<dbReference type="FunCoup" id="A0A1Y1U8J5">
    <property type="interactions" value="32"/>
</dbReference>
<evidence type="ECO:0000256" key="6">
    <source>
        <dbReference type="ARBA" id="ARBA00023121"/>
    </source>
</evidence>
<evidence type="ECO:0000256" key="4">
    <source>
        <dbReference type="ARBA" id="ARBA00022824"/>
    </source>
</evidence>
<dbReference type="STRING" id="4999.A0A1Y1U8J5"/>
<protein>
    <recommendedName>
        <fullName evidence="9">Mitochondrial distribution and morphology protein 12</fullName>
    </recommendedName>
    <alternativeName>
        <fullName evidence="9">Mitochondrial inheritance component MDM12</fullName>
    </alternativeName>
</protein>
<dbReference type="GO" id="GO:1990456">
    <property type="term" value="P:mitochondrion-endoplasmic reticulum membrane tethering"/>
    <property type="evidence" value="ECO:0007669"/>
    <property type="project" value="TreeGrafter"/>
</dbReference>
<accession>A0A1Y1U8J5</accession>
<comment type="subcellular location">
    <subcellularLocation>
        <location evidence="1">Membrane</location>
    </subcellularLocation>
    <subcellularLocation>
        <location evidence="9">Mitochondrion outer membrane</location>
        <topology evidence="9">Peripheral membrane protein</topology>
        <orientation evidence="9">Cytoplasmic side</orientation>
    </subcellularLocation>
    <subcellularLocation>
        <location evidence="9">Endoplasmic reticulum membrane</location>
        <topology evidence="9">Peripheral membrane protein</topology>
        <orientation evidence="9">Cytoplasmic side</orientation>
    </subcellularLocation>
    <text evidence="9">The ERMES/MDM complex localizes to a few discrete foci (around 10 per single cell), that represent mitochondria-endoplasmic reticulum junctions. These foci are often found next to mtDNA nucleoids.</text>
</comment>
<evidence type="ECO:0000256" key="1">
    <source>
        <dbReference type="ARBA" id="ARBA00004370"/>
    </source>
</evidence>
<evidence type="ECO:0000256" key="7">
    <source>
        <dbReference type="ARBA" id="ARBA00023128"/>
    </source>
</evidence>
<evidence type="ECO:0000256" key="10">
    <source>
        <dbReference type="SAM" id="MobiDB-lite"/>
    </source>
</evidence>
<feature type="compositionally biased region" description="Polar residues" evidence="10">
    <location>
        <begin position="196"/>
        <end position="212"/>
    </location>
</feature>
<evidence type="ECO:0000313" key="12">
    <source>
        <dbReference type="EMBL" id="ORX34343.1"/>
    </source>
</evidence>
<keyword evidence="7 9" id="KW-0496">Mitochondrion</keyword>
<dbReference type="GO" id="GO:0008289">
    <property type="term" value="F:lipid binding"/>
    <property type="evidence" value="ECO:0007669"/>
    <property type="project" value="UniProtKB-KW"/>
</dbReference>
<proteinExistence type="inferred from homology"/>
<organism evidence="12 13">
    <name type="scientific">Kockovaella imperatae</name>
    <dbReference type="NCBI Taxonomy" id="4999"/>
    <lineage>
        <taxon>Eukaryota</taxon>
        <taxon>Fungi</taxon>
        <taxon>Dikarya</taxon>
        <taxon>Basidiomycota</taxon>
        <taxon>Agaricomycotina</taxon>
        <taxon>Tremellomycetes</taxon>
        <taxon>Tremellales</taxon>
        <taxon>Cuniculitremaceae</taxon>
        <taxon>Kockovaella</taxon>
    </lineage>
</organism>
<evidence type="ECO:0000256" key="5">
    <source>
        <dbReference type="ARBA" id="ARBA00023055"/>
    </source>
</evidence>
<keyword evidence="8 9" id="KW-0472">Membrane</keyword>
<comment type="function">
    <text evidence="9">Component of the ERMES/MDM complex, which serves as a molecular tether to connect the endoplasmic reticulum (ER) and mitochondria. Components of this complex are involved in the control of mitochondrial shape and protein biogenesis, and function in nonvesicular lipid trafficking between the ER and mitochondria. MDM12 is required for the interaction of the ER-resident membrane protein MMM1 and the outer mitochondrial membrane-resident beta-barrel protein MDM10. The MDM12-MMM1 subcomplex functions in the major beta-barrel assembly pathway that is responsible for biogenesis of all mitochondrial outer membrane beta-barrel proteins, and acts in a late step after the SAM complex. The MDM10-MDM12-MMM1 subcomplex further acts in the TOM40-specific pathway after the action of the MDM12-MMM1 complex. Essential for establishing and maintaining the structure of mitochondria and maintenance of mtDNA nucleoids.</text>
</comment>
<reference evidence="12 13" key="1">
    <citation type="submission" date="2017-03" db="EMBL/GenBank/DDBJ databases">
        <title>Widespread Adenine N6-methylation of Active Genes in Fungi.</title>
        <authorList>
            <consortium name="DOE Joint Genome Institute"/>
            <person name="Mondo S.J."/>
            <person name="Dannebaum R.O."/>
            <person name="Kuo R.C."/>
            <person name="Louie K.B."/>
            <person name="Bewick A.J."/>
            <person name="Labutti K."/>
            <person name="Haridas S."/>
            <person name="Kuo A."/>
            <person name="Salamov A."/>
            <person name="Ahrendt S.R."/>
            <person name="Lau R."/>
            <person name="Bowen B.P."/>
            <person name="Lipzen A."/>
            <person name="Sullivan W."/>
            <person name="Andreopoulos W.B."/>
            <person name="Clum A."/>
            <person name="Lindquist E."/>
            <person name="Daum C."/>
            <person name="Northen T.R."/>
            <person name="Ramamoorthy G."/>
            <person name="Schmitz R.J."/>
            <person name="Gryganskyi A."/>
            <person name="Culley D."/>
            <person name="Magnuson J."/>
            <person name="James T.Y."/>
            <person name="O'Malley M.A."/>
            <person name="Stajich J.E."/>
            <person name="Spatafora J.W."/>
            <person name="Visel A."/>
            <person name="Grigoriev I.V."/>
        </authorList>
    </citation>
    <scope>NUCLEOTIDE SEQUENCE [LARGE SCALE GENOMIC DNA]</scope>
    <source>
        <strain evidence="12 13">NRRL Y-17943</strain>
    </source>
</reference>